<accession>A0ABN3JW31</accession>
<evidence type="ECO:0000259" key="5">
    <source>
        <dbReference type="PROSITE" id="PS50977"/>
    </source>
</evidence>
<dbReference type="Gene3D" id="1.10.357.10">
    <property type="entry name" value="Tetracycline Repressor, domain 2"/>
    <property type="match status" value="1"/>
</dbReference>
<dbReference type="PANTHER" id="PTHR47506:SF3">
    <property type="entry name" value="HTH-TYPE TRANSCRIPTIONAL REGULATOR LMRA"/>
    <property type="match status" value="1"/>
</dbReference>
<evidence type="ECO:0000256" key="2">
    <source>
        <dbReference type="ARBA" id="ARBA00023125"/>
    </source>
</evidence>
<evidence type="ECO:0000256" key="3">
    <source>
        <dbReference type="ARBA" id="ARBA00023163"/>
    </source>
</evidence>
<evidence type="ECO:0000313" key="6">
    <source>
        <dbReference type="EMBL" id="GAA2440889.1"/>
    </source>
</evidence>
<gene>
    <name evidence="6" type="ORF">GCM10010191_66260</name>
</gene>
<dbReference type="PANTHER" id="PTHR47506">
    <property type="entry name" value="TRANSCRIPTIONAL REGULATORY PROTEIN"/>
    <property type="match status" value="1"/>
</dbReference>
<dbReference type="InterPro" id="IPR011075">
    <property type="entry name" value="TetR_C"/>
</dbReference>
<evidence type="ECO:0000256" key="4">
    <source>
        <dbReference type="PROSITE-ProRule" id="PRU00335"/>
    </source>
</evidence>
<reference evidence="6 7" key="1">
    <citation type="journal article" date="2019" name="Int. J. Syst. Evol. Microbiol.">
        <title>The Global Catalogue of Microorganisms (GCM) 10K type strain sequencing project: providing services to taxonomists for standard genome sequencing and annotation.</title>
        <authorList>
            <consortium name="The Broad Institute Genomics Platform"/>
            <consortium name="The Broad Institute Genome Sequencing Center for Infectious Disease"/>
            <person name="Wu L."/>
            <person name="Ma J."/>
        </authorList>
    </citation>
    <scope>NUCLEOTIDE SEQUENCE [LARGE SCALE GENOMIC DNA]</scope>
    <source>
        <strain evidence="6 7">JCM 3325</strain>
    </source>
</reference>
<sequence length="208" mass="22100">MIVVMDTRERLIESTRELLWERGYVGTSPKAIQQRSGAGQGSMYHHFDGKPALALAAIGRSAGALKAAAEVEFARPGTVVERVTGYLRRERDAVKGCPVGRLTQDPDVMADPRLRRPVQDVFAWLTDRLAGLLAEGRANGELDIGLDPAATAAALVAVVQGGYVLARSAGSPGIYAQAIDGALGLLAGHVRYPPHPDPGAQHPDDPHQ</sequence>
<dbReference type="InterPro" id="IPR009057">
    <property type="entry name" value="Homeodomain-like_sf"/>
</dbReference>
<feature type="domain" description="HTH tetR-type" evidence="5">
    <location>
        <begin position="5"/>
        <end position="65"/>
    </location>
</feature>
<proteinExistence type="predicted"/>
<keyword evidence="1" id="KW-0805">Transcription regulation</keyword>
<name>A0ABN3JW31_9ACTN</name>
<dbReference type="InterPro" id="IPR036271">
    <property type="entry name" value="Tet_transcr_reg_TetR-rel_C_sf"/>
</dbReference>
<dbReference type="PRINTS" id="PR00455">
    <property type="entry name" value="HTHTETR"/>
</dbReference>
<keyword evidence="7" id="KW-1185">Reference proteome</keyword>
<protein>
    <submittedName>
        <fullName evidence="6">TetR/AcrR family transcriptional regulator</fullName>
    </submittedName>
</protein>
<evidence type="ECO:0000313" key="7">
    <source>
        <dbReference type="Proteomes" id="UP001501231"/>
    </source>
</evidence>
<dbReference type="InterPro" id="IPR001647">
    <property type="entry name" value="HTH_TetR"/>
</dbReference>
<evidence type="ECO:0000256" key="1">
    <source>
        <dbReference type="ARBA" id="ARBA00023015"/>
    </source>
</evidence>
<dbReference type="Pfam" id="PF16925">
    <property type="entry name" value="TetR_C_13"/>
    <property type="match status" value="1"/>
</dbReference>
<dbReference type="PROSITE" id="PS50977">
    <property type="entry name" value="HTH_TETR_2"/>
    <property type="match status" value="1"/>
</dbReference>
<dbReference type="Pfam" id="PF00440">
    <property type="entry name" value="TetR_N"/>
    <property type="match status" value="1"/>
</dbReference>
<feature type="DNA-binding region" description="H-T-H motif" evidence="4">
    <location>
        <begin position="28"/>
        <end position="47"/>
    </location>
</feature>
<dbReference type="SUPFAM" id="SSF48498">
    <property type="entry name" value="Tetracyclin repressor-like, C-terminal domain"/>
    <property type="match status" value="1"/>
</dbReference>
<organism evidence="6 7">
    <name type="scientific">Actinomadura vinacea</name>
    <dbReference type="NCBI Taxonomy" id="115336"/>
    <lineage>
        <taxon>Bacteria</taxon>
        <taxon>Bacillati</taxon>
        <taxon>Actinomycetota</taxon>
        <taxon>Actinomycetes</taxon>
        <taxon>Streptosporangiales</taxon>
        <taxon>Thermomonosporaceae</taxon>
        <taxon>Actinomadura</taxon>
    </lineage>
</organism>
<comment type="caution">
    <text evidence="6">The sequence shown here is derived from an EMBL/GenBank/DDBJ whole genome shotgun (WGS) entry which is preliminary data.</text>
</comment>
<dbReference type="SUPFAM" id="SSF46689">
    <property type="entry name" value="Homeodomain-like"/>
    <property type="match status" value="1"/>
</dbReference>
<dbReference type="EMBL" id="BAAARW010000024">
    <property type="protein sequence ID" value="GAA2440889.1"/>
    <property type="molecule type" value="Genomic_DNA"/>
</dbReference>
<keyword evidence="3" id="KW-0804">Transcription</keyword>
<dbReference type="Proteomes" id="UP001501231">
    <property type="component" value="Unassembled WGS sequence"/>
</dbReference>
<keyword evidence="2 4" id="KW-0238">DNA-binding</keyword>